<dbReference type="AlphaFoldDB" id="A0A655AXH1"/>
<evidence type="ECO:0000313" key="1">
    <source>
        <dbReference type="EMBL" id="CKU63644.1"/>
    </source>
</evidence>
<reference evidence="1 2" key="1">
    <citation type="submission" date="2015-03" db="EMBL/GenBank/DDBJ databases">
        <authorList>
            <consortium name="Pathogen Informatics"/>
        </authorList>
    </citation>
    <scope>NUCLEOTIDE SEQUENCE [LARGE SCALE GENOMIC DNA]</scope>
    <source>
        <strain evidence="1 2">Bir 185</strain>
    </source>
</reference>
<sequence>MRNTARPGSVRQITVDSVSPGNTGLVNRAAIEVMLAATPPPSSATSARPATP</sequence>
<evidence type="ECO:0000313" key="2">
    <source>
        <dbReference type="Proteomes" id="UP000050164"/>
    </source>
</evidence>
<dbReference type="EMBL" id="CNFT01002930">
    <property type="protein sequence ID" value="CKU63644.1"/>
    <property type="molecule type" value="Genomic_DNA"/>
</dbReference>
<accession>A0A655AXH1</accession>
<dbReference type="Proteomes" id="UP000050164">
    <property type="component" value="Unassembled WGS sequence"/>
</dbReference>
<name>A0A655AXH1_MYCTX</name>
<protein>
    <submittedName>
        <fullName evidence="1">Uncharacterized protein</fullName>
    </submittedName>
</protein>
<organism evidence="1 2">
    <name type="scientific">Mycobacterium tuberculosis</name>
    <dbReference type="NCBI Taxonomy" id="1773"/>
    <lineage>
        <taxon>Bacteria</taxon>
        <taxon>Bacillati</taxon>
        <taxon>Actinomycetota</taxon>
        <taxon>Actinomycetes</taxon>
        <taxon>Mycobacteriales</taxon>
        <taxon>Mycobacteriaceae</taxon>
        <taxon>Mycobacterium</taxon>
        <taxon>Mycobacterium tuberculosis complex</taxon>
    </lineage>
</organism>
<gene>
    <name evidence="1" type="ORF">ERS027659_05260</name>
</gene>
<proteinExistence type="predicted"/>